<feature type="region of interest" description="Disordered" evidence="1">
    <location>
        <begin position="44"/>
        <end position="65"/>
    </location>
</feature>
<name>A0A0J9E2R1_9RHOB</name>
<keyword evidence="3" id="KW-1185">Reference proteome</keyword>
<sequence>MNQPINLNKARKSKARSEAKAQADQNAASFGMTKAARLLAATQTDRAKASLDRHKMDPDNDLDET</sequence>
<protein>
    <recommendedName>
        <fullName evidence="4">DUF4169 domain-containing protein</fullName>
    </recommendedName>
</protein>
<evidence type="ECO:0000313" key="3">
    <source>
        <dbReference type="Proteomes" id="UP000037178"/>
    </source>
</evidence>
<proteinExistence type="predicted"/>
<dbReference type="Pfam" id="PF13770">
    <property type="entry name" value="DUF4169"/>
    <property type="match status" value="1"/>
</dbReference>
<feature type="region of interest" description="Disordered" evidence="1">
    <location>
        <begin position="1"/>
        <end position="29"/>
    </location>
</feature>
<dbReference type="EMBL" id="LFTY01000002">
    <property type="protein sequence ID" value="KMW57025.1"/>
    <property type="molecule type" value="Genomic_DNA"/>
</dbReference>
<accession>A0A0J9E2R1</accession>
<dbReference type="RefSeq" id="WP_049642818.1">
    <property type="nucleotide sequence ID" value="NZ_LFTY01000002.1"/>
</dbReference>
<feature type="compositionally biased region" description="Basic and acidic residues" evidence="1">
    <location>
        <begin position="45"/>
        <end position="58"/>
    </location>
</feature>
<dbReference type="STRING" id="1675527.AIOL_001983"/>
<dbReference type="Proteomes" id="UP000037178">
    <property type="component" value="Unassembled WGS sequence"/>
</dbReference>
<evidence type="ECO:0000313" key="2">
    <source>
        <dbReference type="EMBL" id="KMW57025.1"/>
    </source>
</evidence>
<reference evidence="2 3" key="1">
    <citation type="submission" date="2015-06" db="EMBL/GenBank/DDBJ databases">
        <title>Draft genome sequence of an Alphaproteobacteria species associated to the Mediterranean sponge Oscarella lobularis.</title>
        <authorList>
            <person name="Jourda C."/>
            <person name="Santini S."/>
            <person name="Claverie J.-M."/>
        </authorList>
    </citation>
    <scope>NUCLEOTIDE SEQUENCE [LARGE SCALE GENOMIC DNA]</scope>
    <source>
        <strain evidence="2">IGS</strain>
    </source>
</reference>
<evidence type="ECO:0008006" key="4">
    <source>
        <dbReference type="Google" id="ProtNLM"/>
    </source>
</evidence>
<organism evidence="2 3">
    <name type="scientific">Candidatus Rhodobacter oscarellae</name>
    <dbReference type="NCBI Taxonomy" id="1675527"/>
    <lineage>
        <taxon>Bacteria</taxon>
        <taxon>Pseudomonadati</taxon>
        <taxon>Pseudomonadota</taxon>
        <taxon>Alphaproteobacteria</taxon>
        <taxon>Rhodobacterales</taxon>
        <taxon>Rhodobacter group</taxon>
        <taxon>Rhodobacter</taxon>
    </lineage>
</organism>
<dbReference type="OrthoDB" id="7192657at2"/>
<dbReference type="PATRIC" id="fig|1675527.3.peg.2088"/>
<dbReference type="InterPro" id="IPR025227">
    <property type="entry name" value="DUF4169"/>
</dbReference>
<gene>
    <name evidence="2" type="ORF">AIOL_001983</name>
</gene>
<comment type="caution">
    <text evidence="2">The sequence shown here is derived from an EMBL/GenBank/DDBJ whole genome shotgun (WGS) entry which is preliminary data.</text>
</comment>
<evidence type="ECO:0000256" key="1">
    <source>
        <dbReference type="SAM" id="MobiDB-lite"/>
    </source>
</evidence>
<dbReference type="AlphaFoldDB" id="A0A0J9E2R1"/>